<evidence type="ECO:0000313" key="3">
    <source>
        <dbReference type="Proteomes" id="UP000261003"/>
    </source>
</evidence>
<feature type="transmembrane region" description="Helical" evidence="1">
    <location>
        <begin position="202"/>
        <end position="224"/>
    </location>
</feature>
<accession>A0A3E4X210</accession>
<gene>
    <name evidence="2" type="ORF">DXC16_01225</name>
</gene>
<feature type="transmembrane region" description="Helical" evidence="1">
    <location>
        <begin position="304"/>
        <end position="322"/>
    </location>
</feature>
<organism evidence="2 3">
    <name type="scientific">Phocaeicola vulgatus</name>
    <name type="common">Bacteroides vulgatus</name>
    <dbReference type="NCBI Taxonomy" id="821"/>
    <lineage>
        <taxon>Bacteria</taxon>
        <taxon>Pseudomonadati</taxon>
        <taxon>Bacteroidota</taxon>
        <taxon>Bacteroidia</taxon>
        <taxon>Bacteroidales</taxon>
        <taxon>Bacteroidaceae</taxon>
        <taxon>Phocaeicola</taxon>
    </lineage>
</organism>
<keyword evidence="1" id="KW-0812">Transmembrane</keyword>
<dbReference type="AlphaFoldDB" id="A0A3E4X210"/>
<dbReference type="RefSeq" id="WP_008781496.1">
    <property type="nucleotide sequence ID" value="NZ_JANULS010000017.1"/>
</dbReference>
<proteinExistence type="predicted"/>
<dbReference type="Proteomes" id="UP000261003">
    <property type="component" value="Unassembled WGS sequence"/>
</dbReference>
<sequence>MYFDNCKMSSYPIFNKQSKWEQVLGYLLALFLILNNQTVFQNSISFNYHIYEITLLLIIVTTLYQIEKYGIYENKFKSLLNLSFIYYVYLSIISIASVGVDQLVSFWARYASLPFVFFYFSSNASYIVKIELFRKVVNVMVVISCISLFFWIFGSTFKMITPTGVALFEWGTVNEVSSYFNIYFETQYVDWLGIDFFWRNTAIFVEGPMMSLTLIIAITLIYYFDDIWHIATWKKFILAFAIITSFSVTGYFILWGFVVLKLYRSKKFRAIMIVMLIPLSLYAIQVMMDMKQSTGSYSLREDDYYVGFITWLQNPIFGWGFNNWEALQANMKGRANDGFSNSIFSVLTQGGILMGLMYFIPILIGITSKEFKRFVVCIVYAILFISIIFQTAYVNFFLFCLMIPYFIPSPQKIKG</sequence>
<reference evidence="2 3" key="1">
    <citation type="submission" date="2018-08" db="EMBL/GenBank/DDBJ databases">
        <title>A genome reference for cultivated species of the human gut microbiota.</title>
        <authorList>
            <person name="Zou Y."/>
            <person name="Xue W."/>
            <person name="Luo G."/>
        </authorList>
    </citation>
    <scope>NUCLEOTIDE SEQUENCE [LARGE SCALE GENOMIC DNA]</scope>
    <source>
        <strain evidence="2 3">OM08-13BH</strain>
    </source>
</reference>
<evidence type="ECO:0000313" key="2">
    <source>
        <dbReference type="EMBL" id="RGM48538.1"/>
    </source>
</evidence>
<protein>
    <recommendedName>
        <fullName evidence="4">O-antigen ligase family protein</fullName>
    </recommendedName>
</protein>
<feature type="transmembrane region" description="Helical" evidence="1">
    <location>
        <begin position="78"/>
        <end position="100"/>
    </location>
</feature>
<feature type="transmembrane region" description="Helical" evidence="1">
    <location>
        <begin position="23"/>
        <end position="40"/>
    </location>
</feature>
<keyword evidence="1" id="KW-0472">Membrane</keyword>
<feature type="transmembrane region" description="Helical" evidence="1">
    <location>
        <begin position="342"/>
        <end position="366"/>
    </location>
</feature>
<feature type="transmembrane region" description="Helical" evidence="1">
    <location>
        <begin position="46"/>
        <end position="66"/>
    </location>
</feature>
<evidence type="ECO:0000256" key="1">
    <source>
        <dbReference type="SAM" id="Phobius"/>
    </source>
</evidence>
<feature type="transmembrane region" description="Helical" evidence="1">
    <location>
        <begin position="236"/>
        <end position="262"/>
    </location>
</feature>
<comment type="caution">
    <text evidence="2">The sequence shown here is derived from an EMBL/GenBank/DDBJ whole genome shotgun (WGS) entry which is preliminary data.</text>
</comment>
<dbReference type="EMBL" id="QSTG01000001">
    <property type="protein sequence ID" value="RGM48538.1"/>
    <property type="molecule type" value="Genomic_DNA"/>
</dbReference>
<feature type="transmembrane region" description="Helical" evidence="1">
    <location>
        <begin position="136"/>
        <end position="154"/>
    </location>
</feature>
<evidence type="ECO:0008006" key="4">
    <source>
        <dbReference type="Google" id="ProtNLM"/>
    </source>
</evidence>
<feature type="transmembrane region" description="Helical" evidence="1">
    <location>
        <begin position="268"/>
        <end position="284"/>
    </location>
</feature>
<feature type="transmembrane region" description="Helical" evidence="1">
    <location>
        <begin position="106"/>
        <end position="124"/>
    </location>
</feature>
<keyword evidence="1" id="KW-1133">Transmembrane helix</keyword>
<name>A0A3E4X210_PHOVU</name>
<feature type="transmembrane region" description="Helical" evidence="1">
    <location>
        <begin position="378"/>
        <end position="407"/>
    </location>
</feature>